<proteinExistence type="inferred from homology"/>
<dbReference type="CDD" id="cd07012">
    <property type="entry name" value="PBP2_Bug_TTT"/>
    <property type="match status" value="1"/>
</dbReference>
<dbReference type="SUPFAM" id="SSF53850">
    <property type="entry name" value="Periplasmic binding protein-like II"/>
    <property type="match status" value="1"/>
</dbReference>
<dbReference type="EMBL" id="QURL01000005">
    <property type="protein sequence ID" value="RFC62770.1"/>
    <property type="molecule type" value="Genomic_DNA"/>
</dbReference>
<feature type="chain" id="PRO_5017075673" evidence="2">
    <location>
        <begin position="22"/>
        <end position="327"/>
    </location>
</feature>
<dbReference type="AlphaFoldDB" id="A0A371X0K2"/>
<dbReference type="RefSeq" id="WP_116683585.1">
    <property type="nucleotide sequence ID" value="NZ_QURL01000005.1"/>
</dbReference>
<accession>A0A371X0K2</accession>
<sequence length="327" mass="34975">MKRAFAATLVATTVLVSPVLAQDAKYEAASEINVMQGFKAGGGSDALAQLVQPYLARELGVNFVNQYIPGATGAIAWTRLAKQAPADGSTISITNTPMLQTNYIMNPSITYTIDEITPIANVVTDPGIAVVAADSPFQSFEDFVNAAKEKPSTVTVGNSGVGGDDYFTSLQFERQAGVQLQKVPFQGDGPSWTAAMGGKIDASFTNVGVTYPQIKEGNLRALAVFAEERLPELPDVPTAKELGYDLVAGSSRGYSGPGGLPDEARQQLIEGFQRVMENPDFQAAAKAQALNLDFVFGEDYRAMLKEQEGEFKELWSELQSEGQAQAQ</sequence>
<evidence type="ECO:0000256" key="1">
    <source>
        <dbReference type="ARBA" id="ARBA00006987"/>
    </source>
</evidence>
<dbReference type="Gene3D" id="3.40.190.150">
    <property type="entry name" value="Bordetella uptake gene, domain 1"/>
    <property type="match status" value="1"/>
</dbReference>
<dbReference type="Pfam" id="PF03401">
    <property type="entry name" value="TctC"/>
    <property type="match status" value="1"/>
</dbReference>
<dbReference type="InterPro" id="IPR005064">
    <property type="entry name" value="BUG"/>
</dbReference>
<keyword evidence="4" id="KW-1185">Reference proteome</keyword>
<protein>
    <submittedName>
        <fullName evidence="3">Tripartite tricarboxylate transporter substrate binding protein</fullName>
    </submittedName>
</protein>
<dbReference type="Proteomes" id="UP000264310">
    <property type="component" value="Unassembled WGS sequence"/>
</dbReference>
<dbReference type="PANTHER" id="PTHR42928:SF5">
    <property type="entry name" value="BLR1237 PROTEIN"/>
    <property type="match status" value="1"/>
</dbReference>
<keyword evidence="2" id="KW-0732">Signal</keyword>
<feature type="signal peptide" evidence="2">
    <location>
        <begin position="1"/>
        <end position="21"/>
    </location>
</feature>
<dbReference type="Gene3D" id="3.40.190.10">
    <property type="entry name" value="Periplasmic binding protein-like II"/>
    <property type="match status" value="1"/>
</dbReference>
<dbReference type="InterPro" id="IPR042100">
    <property type="entry name" value="Bug_dom1"/>
</dbReference>
<gene>
    <name evidence="3" type="ORF">DYI37_12415</name>
</gene>
<comment type="caution">
    <text evidence="3">The sequence shown here is derived from an EMBL/GenBank/DDBJ whole genome shotgun (WGS) entry which is preliminary data.</text>
</comment>
<reference evidence="3 4" key="1">
    <citation type="submission" date="2018-08" db="EMBL/GenBank/DDBJ databases">
        <title>Fulvimarina sp. 85, whole genome shotgun sequence.</title>
        <authorList>
            <person name="Tuo L."/>
        </authorList>
    </citation>
    <scope>NUCLEOTIDE SEQUENCE [LARGE SCALE GENOMIC DNA]</scope>
    <source>
        <strain evidence="3 4">85</strain>
    </source>
</reference>
<name>A0A371X0K2_9HYPH</name>
<dbReference type="PANTHER" id="PTHR42928">
    <property type="entry name" value="TRICARBOXYLATE-BINDING PROTEIN"/>
    <property type="match status" value="1"/>
</dbReference>
<evidence type="ECO:0000313" key="3">
    <source>
        <dbReference type="EMBL" id="RFC62770.1"/>
    </source>
</evidence>
<dbReference type="OrthoDB" id="7250490at2"/>
<organism evidence="3 4">
    <name type="scientific">Fulvimarina endophytica</name>
    <dbReference type="NCBI Taxonomy" id="2293836"/>
    <lineage>
        <taxon>Bacteria</taxon>
        <taxon>Pseudomonadati</taxon>
        <taxon>Pseudomonadota</taxon>
        <taxon>Alphaproteobacteria</taxon>
        <taxon>Hyphomicrobiales</taxon>
        <taxon>Aurantimonadaceae</taxon>
        <taxon>Fulvimarina</taxon>
    </lineage>
</organism>
<comment type="similarity">
    <text evidence="1">Belongs to the UPF0065 (bug) family.</text>
</comment>
<evidence type="ECO:0000256" key="2">
    <source>
        <dbReference type="SAM" id="SignalP"/>
    </source>
</evidence>
<dbReference type="PIRSF" id="PIRSF017082">
    <property type="entry name" value="YflP"/>
    <property type="match status" value="1"/>
</dbReference>
<evidence type="ECO:0000313" key="4">
    <source>
        <dbReference type="Proteomes" id="UP000264310"/>
    </source>
</evidence>